<evidence type="ECO:0000256" key="3">
    <source>
        <dbReference type="SAM" id="Phobius"/>
    </source>
</evidence>
<organism evidence="6 7">
    <name type="scientific">Granulicella cerasi</name>
    <dbReference type="NCBI Taxonomy" id="741063"/>
    <lineage>
        <taxon>Bacteria</taxon>
        <taxon>Pseudomonadati</taxon>
        <taxon>Acidobacteriota</taxon>
        <taxon>Terriglobia</taxon>
        <taxon>Terriglobales</taxon>
        <taxon>Acidobacteriaceae</taxon>
        <taxon>Granulicella</taxon>
    </lineage>
</organism>
<comment type="caution">
    <text evidence="6">The sequence shown here is derived from an EMBL/GenBank/DDBJ whole genome shotgun (WGS) entry which is preliminary data.</text>
</comment>
<feature type="transmembrane region" description="Helical" evidence="3">
    <location>
        <begin position="614"/>
        <end position="637"/>
    </location>
</feature>
<evidence type="ECO:0000256" key="1">
    <source>
        <dbReference type="ARBA" id="ARBA00022737"/>
    </source>
</evidence>
<evidence type="ECO:0000256" key="2">
    <source>
        <dbReference type="PROSITE-ProRule" id="PRU00504"/>
    </source>
</evidence>
<protein>
    <submittedName>
        <fullName evidence="6">Ig-like domain repeat protein</fullName>
    </submittedName>
</protein>
<evidence type="ECO:0000313" key="6">
    <source>
        <dbReference type="EMBL" id="MFC6644734.1"/>
    </source>
</evidence>
<dbReference type="InterPro" id="IPR013783">
    <property type="entry name" value="Ig-like_fold"/>
</dbReference>
<keyword evidence="3" id="KW-0472">Membrane</keyword>
<feature type="repeat" description="NHL" evidence="2">
    <location>
        <begin position="144"/>
        <end position="175"/>
    </location>
</feature>
<keyword evidence="7" id="KW-1185">Reference proteome</keyword>
<dbReference type="InterPro" id="IPR001258">
    <property type="entry name" value="NHL_repeat"/>
</dbReference>
<evidence type="ECO:0000313" key="7">
    <source>
        <dbReference type="Proteomes" id="UP001596391"/>
    </source>
</evidence>
<keyword evidence="3" id="KW-1133">Transmembrane helix</keyword>
<feature type="domain" description="Teneurin NHL" evidence="5">
    <location>
        <begin position="75"/>
        <end position="128"/>
    </location>
</feature>
<dbReference type="SUPFAM" id="SSF101898">
    <property type="entry name" value="NHL repeat"/>
    <property type="match status" value="1"/>
</dbReference>
<evidence type="ECO:0000259" key="4">
    <source>
        <dbReference type="Pfam" id="PF16640"/>
    </source>
</evidence>
<dbReference type="InterPro" id="IPR032109">
    <property type="entry name" value="Big_3_5"/>
</dbReference>
<dbReference type="Gene3D" id="2.120.10.30">
    <property type="entry name" value="TolB, C-terminal domain"/>
    <property type="match status" value="3"/>
</dbReference>
<dbReference type="EMBL" id="JBHSWI010000001">
    <property type="protein sequence ID" value="MFC6644734.1"/>
    <property type="molecule type" value="Genomic_DNA"/>
</dbReference>
<dbReference type="InterPro" id="IPR011042">
    <property type="entry name" value="6-blade_b-propeller_TolB-like"/>
</dbReference>
<gene>
    <name evidence="6" type="ORF">ACFQBQ_03825</name>
</gene>
<feature type="domain" description="Bacterial Ig-like" evidence="4">
    <location>
        <begin position="362"/>
        <end position="440"/>
    </location>
</feature>
<dbReference type="Pfam" id="PF01436">
    <property type="entry name" value="NHL"/>
    <property type="match status" value="2"/>
</dbReference>
<dbReference type="InterPro" id="IPR056822">
    <property type="entry name" value="TEN_NHL"/>
</dbReference>
<feature type="repeat" description="NHL" evidence="2">
    <location>
        <begin position="201"/>
        <end position="231"/>
    </location>
</feature>
<dbReference type="PROSITE" id="PS51125">
    <property type="entry name" value="NHL"/>
    <property type="match status" value="2"/>
</dbReference>
<dbReference type="Pfam" id="PF16640">
    <property type="entry name" value="Big_3_5"/>
    <property type="match status" value="2"/>
</dbReference>
<keyword evidence="3" id="KW-0812">Transmembrane</keyword>
<proteinExistence type="predicted"/>
<sequence>MLLAAAWLRRCVLMLVVCLATCVRVRAQIAPLALKPAGIAYDAAGNLYIADMARNQVLEQTVGGALLVLAGTGEQGFAGDGGVATAALLNAPQAIAVDRAGIVYVADTGNARVRSISTNGTIQTIAGTGVRGFSGDGGAAASAQLRTPVGLTVLSDGSLLVSDAGNQRVRKIAPGGIITTFAGVGAQGFGGDGGPAVSALLDGPEGVAALSDGRVVIADSRNHRLRIVATDGTITTLAGTGVRGYSGDGGAAAAAELSLPRGVLALSDGSIVFADANNQRLRQISAQGIITTVAASGTQGAATDGAVANAAAANNMRGVAASPYGALAFADSSNRVIRALLGDGDVYHAAAMSAGRNSQVALTATAATASVAITGQAATPRGVVQLLDGASLIATANLNSSGAASFSLTSLTPGAHSLTAQYLGDGFNPAATSSVVTLTIVGQPAATTTTLSSIASSYAGMPMTLRAQVAAAQGTPTGAVSFLDAGSVVAQAQLSGGSAVAVWLNAAAGSHSLVASYGGDANFSASASTAQTAIVNLQPDFSIATSGSANQTLPVGSVANYTLGLTSISGVFSGAVALSASGLPSGVTVTFAPPQVVPGAGGATTVMSFPTDKLLAQSLLSSGLWYAIFLPLGALSLRRRYRRVAFASLLIGLAGCGARTVPDSSLKTKQYAITVTGTGTNLAGAIVTHSATVQLTVE</sequence>
<dbReference type="Gene3D" id="2.60.40.10">
    <property type="entry name" value="Immunoglobulins"/>
    <property type="match status" value="2"/>
</dbReference>
<accession>A0ABW1Z6G6</accession>
<reference evidence="7" key="1">
    <citation type="journal article" date="2019" name="Int. J. Syst. Evol. Microbiol.">
        <title>The Global Catalogue of Microorganisms (GCM) 10K type strain sequencing project: providing services to taxonomists for standard genome sequencing and annotation.</title>
        <authorList>
            <consortium name="The Broad Institute Genomics Platform"/>
            <consortium name="The Broad Institute Genome Sequencing Center for Infectious Disease"/>
            <person name="Wu L."/>
            <person name="Ma J."/>
        </authorList>
    </citation>
    <scope>NUCLEOTIDE SEQUENCE [LARGE SCALE GENOMIC DNA]</scope>
    <source>
        <strain evidence="7">CGMCC 1.16026</strain>
    </source>
</reference>
<dbReference type="PANTHER" id="PTHR46388:SF2">
    <property type="entry name" value="NHL REPEAT-CONTAINING PROTEIN 2"/>
    <property type="match status" value="1"/>
</dbReference>
<feature type="transmembrane region" description="Helical" evidence="3">
    <location>
        <begin position="644"/>
        <end position="661"/>
    </location>
</feature>
<name>A0ABW1Z6G6_9BACT</name>
<dbReference type="Pfam" id="PF25021">
    <property type="entry name" value="TEN_NHL"/>
    <property type="match status" value="1"/>
</dbReference>
<dbReference type="RefSeq" id="WP_263372711.1">
    <property type="nucleotide sequence ID" value="NZ_JAGSYD010000006.1"/>
</dbReference>
<dbReference type="SUPFAM" id="SSF63829">
    <property type="entry name" value="Calcium-dependent phosphotriesterase"/>
    <property type="match status" value="1"/>
</dbReference>
<feature type="domain" description="Bacterial Ig-like" evidence="4">
    <location>
        <begin position="453"/>
        <end position="535"/>
    </location>
</feature>
<dbReference type="PANTHER" id="PTHR46388">
    <property type="entry name" value="NHL REPEAT-CONTAINING PROTEIN 2"/>
    <property type="match status" value="1"/>
</dbReference>
<keyword evidence="1" id="KW-0677">Repeat</keyword>
<dbReference type="Proteomes" id="UP001596391">
    <property type="component" value="Unassembled WGS sequence"/>
</dbReference>
<evidence type="ECO:0000259" key="5">
    <source>
        <dbReference type="Pfam" id="PF25021"/>
    </source>
</evidence>